<dbReference type="EMBL" id="JNVL01000010">
    <property type="protein sequence ID" value="KER06341.1"/>
    <property type="molecule type" value="Genomic_DNA"/>
</dbReference>
<keyword evidence="1" id="KW-0812">Transmembrane</keyword>
<dbReference type="PANTHER" id="PTHR35841">
    <property type="entry name" value="PHOSPHONATES-BINDING PERIPLASMIC PROTEIN"/>
    <property type="match status" value="1"/>
</dbReference>
<dbReference type="AlphaFoldDB" id="A0A081S5Y8"/>
<dbReference type="Gene3D" id="3.40.190.10">
    <property type="entry name" value="Periplasmic binding protein-like II"/>
    <property type="match status" value="2"/>
</dbReference>
<reference evidence="2 3" key="1">
    <citation type="submission" date="2014-06" db="EMBL/GenBank/DDBJ databases">
        <authorList>
            <person name="Ngugi D.K."/>
            <person name="Blom J."/>
            <person name="Alam I."/>
            <person name="Rashid M."/>
            <person name="Ba Alawi W."/>
            <person name="Zhang G."/>
            <person name="Hikmawan T."/>
            <person name="Guan Y."/>
            <person name="Antunes A."/>
            <person name="Siam R."/>
            <person name="Eldorry H."/>
            <person name="Bajic V."/>
            <person name="Stingl U."/>
        </authorList>
    </citation>
    <scope>NUCLEOTIDE SEQUENCE [LARGE SCALE GENOMIC DNA]</scope>
    <source>
        <strain evidence="2">SCGC AAA799-E16</strain>
    </source>
</reference>
<keyword evidence="3" id="KW-1185">Reference proteome</keyword>
<dbReference type="Proteomes" id="UP000028027">
    <property type="component" value="Unassembled WGS sequence"/>
</dbReference>
<protein>
    <submittedName>
        <fullName evidence="2">Phosphate-phosphonate ABC transporter periplasmic protein</fullName>
    </submittedName>
</protein>
<dbReference type="Pfam" id="PF12974">
    <property type="entry name" value="Phosphonate-bd"/>
    <property type="match status" value="1"/>
</dbReference>
<name>A0A081S5Y8_9ARCH</name>
<dbReference type="PATRIC" id="fig|1502292.3.peg.787"/>
<feature type="transmembrane region" description="Helical" evidence="1">
    <location>
        <begin position="6"/>
        <end position="25"/>
    </location>
</feature>
<keyword evidence="1" id="KW-1133">Transmembrane helix</keyword>
<dbReference type="PANTHER" id="PTHR35841:SF1">
    <property type="entry name" value="PHOSPHONATES-BINDING PERIPLASMIC PROTEIN"/>
    <property type="match status" value="1"/>
</dbReference>
<proteinExistence type="predicted"/>
<gene>
    <name evidence="2" type="ORF">AAA799E16_00853</name>
</gene>
<comment type="caution">
    <text evidence="2">The sequence shown here is derived from an EMBL/GenBank/DDBJ whole genome shotgun (WGS) entry which is preliminary data.</text>
</comment>
<organism evidence="2 3">
    <name type="scientific">Marine Group I thaumarchaeote SCGC AAA799-E16</name>
    <dbReference type="NCBI Taxonomy" id="1502292"/>
    <lineage>
        <taxon>Archaea</taxon>
        <taxon>Nitrososphaerota</taxon>
        <taxon>Marine Group I</taxon>
    </lineage>
</organism>
<sequence length="298" mass="33671">MKNVTIAGITIIVIAVIFSLVFFAIESESKSEIPSESSKTISIGTIHRDAAKMTKRYQPMIDHIATELSDGKTTFEGRVMSPDSQEEMIMYINDQKIDIYFDSPLIGMKILQETKMTPVLLGWKEGVSKYHSVFIVPIDSEITSLNELTGKSIIFEDSESTSGYFLPRYHLETMGYSIGNELSDDISFEFSLDDENTPIWLLEGRGDVGVLSNIDFEEIPINAKNQLKIIGQTEDVPRQIIFFRESLENETEILEIFLEMNTDTMPEILDSAKVTGFTEINLEDLSQVKSMLDSLNFE</sequence>
<evidence type="ECO:0000313" key="2">
    <source>
        <dbReference type="EMBL" id="KER06341.1"/>
    </source>
</evidence>
<keyword evidence="1" id="KW-0472">Membrane</keyword>
<accession>A0A081S5Y8</accession>
<evidence type="ECO:0000256" key="1">
    <source>
        <dbReference type="SAM" id="Phobius"/>
    </source>
</evidence>
<dbReference type="SUPFAM" id="SSF53850">
    <property type="entry name" value="Periplasmic binding protein-like II"/>
    <property type="match status" value="1"/>
</dbReference>
<evidence type="ECO:0000313" key="3">
    <source>
        <dbReference type="Proteomes" id="UP000028027"/>
    </source>
</evidence>